<feature type="domain" description="CNA-B" evidence="9">
    <location>
        <begin position="530"/>
        <end position="612"/>
    </location>
</feature>
<feature type="transmembrane region" description="Helical" evidence="7">
    <location>
        <begin position="108"/>
        <end position="129"/>
    </location>
</feature>
<dbReference type="Pfam" id="PF05738">
    <property type="entry name" value="Cna_B"/>
    <property type="match status" value="7"/>
</dbReference>
<dbReference type="InterPro" id="IPR008456">
    <property type="entry name" value="Collagen-bd_dom"/>
</dbReference>
<dbReference type="HOGENOM" id="CLU_002287_0_0_11"/>
<feature type="domain" description="CNA-B" evidence="9">
    <location>
        <begin position="619"/>
        <end position="705"/>
    </location>
</feature>
<keyword evidence="13" id="KW-1185">Reference proteome</keyword>
<dbReference type="EMBL" id="ACUX02000006">
    <property type="protein sequence ID" value="EEZ61313.1"/>
    <property type="molecule type" value="Genomic_DNA"/>
</dbReference>
<dbReference type="GO" id="GO:0005518">
    <property type="term" value="F:collagen binding"/>
    <property type="evidence" value="ECO:0007669"/>
    <property type="project" value="InterPro"/>
</dbReference>
<dbReference type="Gene3D" id="2.60.40.740">
    <property type="match status" value="1"/>
</dbReference>
<dbReference type="InterPro" id="IPR008454">
    <property type="entry name" value="Collagen-bd_Cna-like_B-typ_dom"/>
</dbReference>
<dbReference type="Proteomes" id="UP000006001">
    <property type="component" value="Unassembled WGS sequence"/>
</dbReference>
<proteinExistence type="predicted"/>
<feature type="domain" description="CNA-B" evidence="9">
    <location>
        <begin position="1094"/>
        <end position="1176"/>
    </location>
</feature>
<evidence type="ECO:0000256" key="2">
    <source>
        <dbReference type="ARBA" id="ARBA00022512"/>
    </source>
</evidence>
<reference evidence="12" key="1">
    <citation type="submission" date="2009-10" db="EMBL/GenBank/DDBJ databases">
        <authorList>
            <person name="Weinstock G."/>
            <person name="Sodergren E."/>
            <person name="Clifton S."/>
            <person name="Fulton L."/>
            <person name="Fulton B."/>
            <person name="Courtney L."/>
            <person name="Fronick C."/>
            <person name="Harrison M."/>
            <person name="Strong C."/>
            <person name="Farmer C."/>
            <person name="Delahaunty K."/>
            <person name="Markovic C."/>
            <person name="Hall O."/>
            <person name="Minx P."/>
            <person name="Tomlinson C."/>
            <person name="Mitreva M."/>
            <person name="Nelson J."/>
            <person name="Hou S."/>
            <person name="Wollam A."/>
            <person name="Pepin K.H."/>
            <person name="Johnson M."/>
            <person name="Bhonagiri V."/>
            <person name="Nash W.E."/>
            <person name="Warren W."/>
            <person name="Chinwalla A."/>
            <person name="Mardis E.R."/>
            <person name="Wilson R.K."/>
        </authorList>
    </citation>
    <scope>NUCLEOTIDE SEQUENCE [LARGE SCALE GENOMIC DNA]</scope>
    <source>
        <strain evidence="12">ATCC 700122</strain>
    </source>
</reference>
<evidence type="ECO:0000256" key="6">
    <source>
        <dbReference type="SAM" id="MobiDB-lite"/>
    </source>
</evidence>
<evidence type="ECO:0000256" key="3">
    <source>
        <dbReference type="ARBA" id="ARBA00022525"/>
    </source>
</evidence>
<dbReference type="CDD" id="cd00222">
    <property type="entry name" value="CollagenBindB"/>
    <property type="match status" value="7"/>
</dbReference>
<comment type="caution">
    <text evidence="12">The sequence shown here is derived from an EMBL/GenBank/DDBJ whole genome shotgun (WGS) entry which is preliminary data.</text>
</comment>
<evidence type="ECO:0000259" key="9">
    <source>
        <dbReference type="Pfam" id="PF05738"/>
    </source>
</evidence>
<organism evidence="12 13">
    <name type="scientific">Slackia exigua (strain ATCC 700122 / DSM 15923 / CIP 105133 / JCM 11022 / KCTC 5966 / S-7)</name>
    <dbReference type="NCBI Taxonomy" id="649764"/>
    <lineage>
        <taxon>Bacteria</taxon>
        <taxon>Bacillati</taxon>
        <taxon>Actinomycetota</taxon>
        <taxon>Coriobacteriia</taxon>
        <taxon>Eggerthellales</taxon>
        <taxon>Eggerthellaceae</taxon>
        <taxon>Slackia</taxon>
    </lineage>
</organism>
<dbReference type="Gene3D" id="2.60.40.10">
    <property type="entry name" value="Immunoglobulins"/>
    <property type="match status" value="1"/>
</dbReference>
<feature type="transmembrane region" description="Helical" evidence="7">
    <location>
        <begin position="1201"/>
        <end position="1222"/>
    </location>
</feature>
<feature type="domain" description="CNA-B" evidence="9">
    <location>
        <begin position="810"/>
        <end position="897"/>
    </location>
</feature>
<dbReference type="STRING" id="649764.HMPREF0762_00649"/>
<keyword evidence="4" id="KW-0732">Signal</keyword>
<evidence type="ECO:0000259" key="10">
    <source>
        <dbReference type="Pfam" id="PF17802"/>
    </source>
</evidence>
<feature type="region of interest" description="Disordered" evidence="6">
    <location>
        <begin position="1174"/>
        <end position="1198"/>
    </location>
</feature>
<feature type="domain" description="SpaA-like prealbumin fold" evidence="10">
    <location>
        <begin position="437"/>
        <end position="520"/>
    </location>
</feature>
<feature type="domain" description="CNA-B" evidence="9">
    <location>
        <begin position="904"/>
        <end position="988"/>
    </location>
</feature>
<dbReference type="InterPro" id="IPR041171">
    <property type="entry name" value="SDR_Ig"/>
</dbReference>
<dbReference type="Pfam" id="PF17802">
    <property type="entry name" value="SpaA"/>
    <property type="match status" value="1"/>
</dbReference>
<keyword evidence="7" id="KW-1133">Transmembrane helix</keyword>
<feature type="domain" description="CNA-B" evidence="9">
    <location>
        <begin position="997"/>
        <end position="1085"/>
    </location>
</feature>
<dbReference type="SUPFAM" id="SSF49401">
    <property type="entry name" value="Bacterial adhesins"/>
    <property type="match status" value="2"/>
</dbReference>
<dbReference type="GO" id="GO:0005975">
    <property type="term" value="P:carbohydrate metabolic process"/>
    <property type="evidence" value="ECO:0007669"/>
    <property type="project" value="UniProtKB-ARBA"/>
</dbReference>
<dbReference type="Pfam" id="PF17961">
    <property type="entry name" value="Big_8"/>
    <property type="match status" value="1"/>
</dbReference>
<feature type="domain" description="SDR-like Ig" evidence="11">
    <location>
        <begin position="161"/>
        <end position="259"/>
    </location>
</feature>
<accession>D0WFQ0</accession>
<dbReference type="InterPro" id="IPR011252">
    <property type="entry name" value="Fibrogen-bd_dom1"/>
</dbReference>
<dbReference type="Gene3D" id="2.60.40.1140">
    <property type="entry name" value="Collagen-binding surface protein Cna, B-type domain"/>
    <property type="match status" value="7"/>
</dbReference>
<evidence type="ECO:0000313" key="13">
    <source>
        <dbReference type="Proteomes" id="UP000006001"/>
    </source>
</evidence>
<protein>
    <submittedName>
        <fullName evidence="12">LPXTG-motif cell wall anchor domain protein</fullName>
    </submittedName>
</protein>
<evidence type="ECO:0000259" key="8">
    <source>
        <dbReference type="Pfam" id="PF05737"/>
    </source>
</evidence>
<dbReference type="Gene3D" id="2.60.40.1280">
    <property type="match status" value="1"/>
</dbReference>
<keyword evidence="3" id="KW-0964">Secreted</keyword>
<keyword evidence="5" id="KW-0572">Peptidoglycan-anchor</keyword>
<keyword evidence="2" id="KW-0134">Cell wall</keyword>
<dbReference type="InterPro" id="IPR008966">
    <property type="entry name" value="Adhesion_dom_sf"/>
</dbReference>
<evidence type="ECO:0000256" key="1">
    <source>
        <dbReference type="ARBA" id="ARBA00004168"/>
    </source>
</evidence>
<dbReference type="InterPro" id="IPR013783">
    <property type="entry name" value="Ig-like_fold"/>
</dbReference>
<evidence type="ECO:0000256" key="7">
    <source>
        <dbReference type="SAM" id="Phobius"/>
    </source>
</evidence>
<keyword evidence="7" id="KW-0472">Membrane</keyword>
<dbReference type="Pfam" id="PF05737">
    <property type="entry name" value="Collagen_bind"/>
    <property type="match status" value="1"/>
</dbReference>
<dbReference type="SUPFAM" id="SSF49478">
    <property type="entry name" value="Cna protein B-type domain"/>
    <property type="match status" value="8"/>
</dbReference>
<comment type="subcellular location">
    <subcellularLocation>
        <location evidence="1">Secreted</location>
        <location evidence="1">Cell wall</location>
        <topology evidence="1">Peptidoglycan-anchor</topology>
    </subcellularLocation>
</comment>
<evidence type="ECO:0000256" key="5">
    <source>
        <dbReference type="ARBA" id="ARBA00023088"/>
    </source>
</evidence>
<dbReference type="GO" id="GO:0007155">
    <property type="term" value="P:cell adhesion"/>
    <property type="evidence" value="ECO:0007669"/>
    <property type="project" value="InterPro"/>
</dbReference>
<dbReference type="eggNOG" id="COG4932">
    <property type="taxonomic scope" value="Bacteria"/>
</dbReference>
<evidence type="ECO:0000313" key="12">
    <source>
        <dbReference type="EMBL" id="EEZ61313.1"/>
    </source>
</evidence>
<name>D0WFQ0_SLAES</name>
<dbReference type="InterPro" id="IPR041033">
    <property type="entry name" value="SpaA_PFL_dom_1"/>
</dbReference>
<sequence>MLLPLACRKGFFRVVPLPLRDAYGAQGMHAEADPDMMRAGGDPPRFHRIGRGSVLRAASLRGPKGLFVFLAGNGICRVFHKGHGRTEARHAQDTTIQGREGMKKTIRYLMSVILALGICISGGALQAAFADGGVPVNVTITKFQILNINKEEVHSIYQSDRFYLAMDWDASAAGTNIHEGDYFDITLPDNMKFPAGTTAQDFDLEDADGNVIAKAHVTPGPGDVGGTVHVTFTKAAENKYNVKGTMYLAAQFDETKIIKDAENIFTITVNSQAFSGSVIVEGSKPLQDEPLAKWGKPVPGHEDQAEWNVRINHKKANLPNAVISDSLSGGNGDERYIADSFKLLEVEFNEYGGIAQEIQTIDLTDKLQIAPDGRSFTINLGNVNGKQYRLYYKSTYHAGTVLKNKATLDASSSHSEASYSYQSANSGGTAGGDLASKIKLTKVDADDNAVVLKNAVFTVTAPDGSTFELTTGADGTVTSGVLTQGTYKVKEKTPPDGYELNDEEYTLEVTPAGGALKTITDKPIKIDVGVTKKWVGPEGGEVTAHLLADGADTGKELKLNAGNGWKGTFDDLRKYKAGTADEIAYTVKEDPVPNYDGAVTGDAASGFTITNTNTETVDVSGTKSWEDDDDRDGVRPASITVNLMRDGAKADSKTVTPDASGMWAYAFTGLPKYDPADGHEYAYTVTEEAVPNYETEVNGTDITNSYTPGKTSVTVTKAWADANDQDGLRPASIKAQLYANGKPLGDPVELSEANGWTHTWTGLNLKEAGKAIAYTVKEAGVPSGYDVAVAGDATAGYTVTNTHTPATVDVPVEKKWVGPKGSEVTVRLFADGKDTGKEFKLDADNNWSGAFSGLPKYDHGREIAYTVTEAEVAGVDSSKYGTAVAGDAASGFTITNTNKETVDVSGTKSWDDDSDRDGVRPASITVNLMRDGAKADSRTVTPDASGAWAYAFTGLPKYAADGHEYAYAVTEEAVPNYATEVNGTDIVNSYTPGRTSVTVTKAWADANDRDGMRPASVKAQLYADGKPLGDPVELSEANGWTHTWTGLFMKEAGKDVAYTVKEVSVPKGYEASVAGDAKAGYTLTNAHEPETVSVPVEKKWVGGEGGEVTVRLLADGKDAGKELKLNEGNNWKGSFDGLPAFEGGKRIAYAVAEDAVEGYSSEVTGDASKGFTVTNTKDGRPEAPAPGGGRKAMPKTGDGTGAMALGAGLAGLLSLGLLGFAFRGRRAE</sequence>
<dbReference type="AlphaFoldDB" id="D0WFQ0"/>
<gene>
    <name evidence="12" type="ORF">HMPREF0762_00649</name>
</gene>
<feature type="domain" description="Collagen binding" evidence="8">
    <location>
        <begin position="291"/>
        <end position="411"/>
    </location>
</feature>
<keyword evidence="7" id="KW-0812">Transmembrane</keyword>
<evidence type="ECO:0000256" key="4">
    <source>
        <dbReference type="ARBA" id="ARBA00022729"/>
    </source>
</evidence>
<evidence type="ECO:0000259" key="11">
    <source>
        <dbReference type="Pfam" id="PF17961"/>
    </source>
</evidence>
<feature type="domain" description="CNA-B" evidence="9">
    <location>
        <begin position="713"/>
        <end position="802"/>
    </location>
</feature>